<protein>
    <submittedName>
        <fullName evidence="2">Mas protein</fullName>
    </submittedName>
</protein>
<dbReference type="STRING" id="759620.WS105_1276"/>
<evidence type="ECO:0000259" key="1">
    <source>
        <dbReference type="SMART" id="SM00829"/>
    </source>
</evidence>
<dbReference type="Gene3D" id="3.90.180.10">
    <property type="entry name" value="Medium-chain alcohol dehydrogenases, catalytic domain"/>
    <property type="match status" value="1"/>
</dbReference>
<dbReference type="Pfam" id="PF08240">
    <property type="entry name" value="ADH_N"/>
    <property type="match status" value="1"/>
</dbReference>
<dbReference type="RefSeq" id="WP_038528639.1">
    <property type="nucleotide sequence ID" value="NZ_CP009223.1"/>
</dbReference>
<reference evidence="3" key="2">
    <citation type="submission" date="2014-08" db="EMBL/GenBank/DDBJ databases">
        <title>Complete genome of Weissella ceti strain WS74 isolated from diseased rainbow trout in Brazil.</title>
        <authorList>
            <person name="Figueiredo H.C.P."/>
            <person name="Leal C.A.G."/>
            <person name="Pereira F.L."/>
            <person name="Soares S.C."/>
            <person name="Dorella F.A."/>
            <person name="Carvalho A.F."/>
            <person name="Azevedo V.A.C."/>
        </authorList>
    </citation>
    <scope>NUCLEOTIDE SEQUENCE [LARGE SCALE GENOMIC DNA]</scope>
    <source>
        <strain evidence="3">WS74</strain>
    </source>
</reference>
<dbReference type="SUPFAM" id="SSF51735">
    <property type="entry name" value="NAD(P)-binding Rossmann-fold domains"/>
    <property type="match status" value="1"/>
</dbReference>
<dbReference type="PANTHER" id="PTHR43482">
    <property type="entry name" value="PROTEIN AST1-RELATED"/>
    <property type="match status" value="1"/>
</dbReference>
<dbReference type="Proteomes" id="UP000029079">
    <property type="component" value="Chromosome"/>
</dbReference>
<dbReference type="KEGG" id="wce:WS08_1211"/>
<dbReference type="CDD" id="cd05289">
    <property type="entry name" value="MDR_like_2"/>
    <property type="match status" value="1"/>
</dbReference>
<reference evidence="2 3" key="1">
    <citation type="journal article" date="2014" name="Genome Announc.">
        <title>Complete Genome Sequences of Fish Pathogenic Weissella ceti Strains WS74 and WS105.</title>
        <authorList>
            <person name="Figueiredo H.C."/>
            <person name="Leal C.A."/>
            <person name="Dorella F.A."/>
            <person name="Carvalho A.F."/>
            <person name="Soares S.C."/>
            <person name="Pereira F.L."/>
            <person name="Azevedo V.A."/>
        </authorList>
    </citation>
    <scope>NUCLEOTIDE SEQUENCE [LARGE SCALE GENOMIC DNA]</scope>
    <source>
        <strain evidence="2 3">WS74</strain>
    </source>
</reference>
<keyword evidence="3" id="KW-1185">Reference proteome</keyword>
<dbReference type="PATRIC" id="fig|759620.7.peg.1234"/>
<dbReference type="InterPro" id="IPR013154">
    <property type="entry name" value="ADH-like_N"/>
</dbReference>
<dbReference type="PANTHER" id="PTHR43482:SF1">
    <property type="entry name" value="PROTEIN AST1-RELATED"/>
    <property type="match status" value="1"/>
</dbReference>
<dbReference type="AlphaFoldDB" id="A0A075TX46"/>
<evidence type="ECO:0000313" key="2">
    <source>
        <dbReference type="EMBL" id="AIM63530.1"/>
    </source>
</evidence>
<accession>A0A075TX46</accession>
<dbReference type="OrthoDB" id="9792162at2"/>
<dbReference type="InterPro" id="IPR052585">
    <property type="entry name" value="Lipid_raft_assoc_Zn_ADH"/>
</dbReference>
<gene>
    <name evidence="2" type="ORF">WS74_1281</name>
</gene>
<dbReference type="GO" id="GO:0016491">
    <property type="term" value="F:oxidoreductase activity"/>
    <property type="evidence" value="ECO:0007669"/>
    <property type="project" value="InterPro"/>
</dbReference>
<dbReference type="EMBL" id="CP009223">
    <property type="protein sequence ID" value="AIM63530.1"/>
    <property type="molecule type" value="Genomic_DNA"/>
</dbReference>
<dbReference type="KEGG" id="wci:WS105_1276"/>
<dbReference type="Pfam" id="PF13602">
    <property type="entry name" value="ADH_zinc_N_2"/>
    <property type="match status" value="1"/>
</dbReference>
<dbReference type="SUPFAM" id="SSF50129">
    <property type="entry name" value="GroES-like"/>
    <property type="match status" value="1"/>
</dbReference>
<dbReference type="Gene3D" id="3.40.50.720">
    <property type="entry name" value="NAD(P)-binding Rossmann-like Domain"/>
    <property type="match status" value="1"/>
</dbReference>
<dbReference type="InterPro" id="IPR036291">
    <property type="entry name" value="NAD(P)-bd_dom_sf"/>
</dbReference>
<dbReference type="InterPro" id="IPR011032">
    <property type="entry name" value="GroES-like_sf"/>
</dbReference>
<dbReference type="SMART" id="SM00829">
    <property type="entry name" value="PKS_ER"/>
    <property type="match status" value="1"/>
</dbReference>
<feature type="domain" description="Enoyl reductase (ER)" evidence="1">
    <location>
        <begin position="10"/>
        <end position="295"/>
    </location>
</feature>
<dbReference type="KEGG" id="wct:WS74_1281"/>
<proteinExistence type="predicted"/>
<organism evidence="2 3">
    <name type="scientific">Weissella ceti</name>
    <dbReference type="NCBI Taxonomy" id="759620"/>
    <lineage>
        <taxon>Bacteria</taxon>
        <taxon>Bacillati</taxon>
        <taxon>Bacillota</taxon>
        <taxon>Bacilli</taxon>
        <taxon>Lactobacillales</taxon>
        <taxon>Lactobacillaceae</taxon>
        <taxon>Weissella</taxon>
    </lineage>
</organism>
<dbReference type="InterPro" id="IPR020843">
    <property type="entry name" value="ER"/>
</dbReference>
<sequence length="297" mass="31546">MLAIQLSAFGTPDVLKTAEVPVPELTPSQVLVQNHAVAIDPYDVKFVAGLMGDKPLPLIPGSSVVGEIVAVGDKVTDFEIGDRVAATRYLKGYASFVPVHQKNLAKVPDNLSDEVAVAAVLGAATGFEMITSVLDVQANQNILITGAAGAVGTTAAQIAKLRGANVYALVRPNQMERMAELNVSVVTDDNVPDIIFDGVLNTINDNDLAQQLIQRLSPQGQFISLTPLPEDITASDNVSEVFASGTGNHLSALFTHMSDGDITINIADVMPFNEKNLQAAHRIMLEDHPQGKLVLTF</sequence>
<evidence type="ECO:0000313" key="3">
    <source>
        <dbReference type="Proteomes" id="UP000029079"/>
    </source>
</evidence>
<name>A0A075TX46_9LACO</name>